<comment type="caution">
    <text evidence="3">The sequence shown here is derived from an EMBL/GenBank/DDBJ whole genome shotgun (WGS) entry which is preliminary data.</text>
</comment>
<dbReference type="EMBL" id="JBDKWZ010000001">
    <property type="protein sequence ID" value="MEN7546948.1"/>
    <property type="molecule type" value="Genomic_DNA"/>
</dbReference>
<dbReference type="Proteomes" id="UP001403385">
    <property type="component" value="Unassembled WGS sequence"/>
</dbReference>
<dbReference type="GO" id="GO:0006506">
    <property type="term" value="P:GPI anchor biosynthetic process"/>
    <property type="evidence" value="ECO:0007669"/>
    <property type="project" value="TreeGrafter"/>
</dbReference>
<dbReference type="AlphaFoldDB" id="A0AAW9S6F6"/>
<organism evidence="3 4">
    <name type="scientific">Rapidithrix thailandica</name>
    <dbReference type="NCBI Taxonomy" id="413964"/>
    <lineage>
        <taxon>Bacteria</taxon>
        <taxon>Pseudomonadati</taxon>
        <taxon>Bacteroidota</taxon>
        <taxon>Cytophagia</taxon>
        <taxon>Cytophagales</taxon>
        <taxon>Flammeovirgaceae</taxon>
        <taxon>Rapidithrix</taxon>
    </lineage>
</organism>
<evidence type="ECO:0000313" key="3">
    <source>
        <dbReference type="EMBL" id="MEN7546948.1"/>
    </source>
</evidence>
<dbReference type="Pfam" id="PF03372">
    <property type="entry name" value="Exo_endo_phos"/>
    <property type="match status" value="1"/>
</dbReference>
<dbReference type="InterPro" id="IPR005135">
    <property type="entry name" value="Endo/exonuclease/phosphatase"/>
</dbReference>
<name>A0AAW9S6F6_9BACT</name>
<proteinExistence type="predicted"/>
<keyword evidence="3" id="KW-0255">Endonuclease</keyword>
<dbReference type="GO" id="GO:0004519">
    <property type="term" value="F:endonuclease activity"/>
    <property type="evidence" value="ECO:0007669"/>
    <property type="project" value="UniProtKB-KW"/>
</dbReference>
<gene>
    <name evidence="3" type="ORF">AAG747_03465</name>
</gene>
<dbReference type="SUPFAM" id="SSF56219">
    <property type="entry name" value="DNase I-like"/>
    <property type="match status" value="1"/>
</dbReference>
<keyword evidence="3" id="KW-0378">Hydrolase</keyword>
<evidence type="ECO:0000313" key="4">
    <source>
        <dbReference type="Proteomes" id="UP001403385"/>
    </source>
</evidence>
<protein>
    <submittedName>
        <fullName evidence="3">Endonuclease/exonuclease/phosphatase family protein</fullName>
    </submittedName>
</protein>
<feature type="signal peptide" evidence="1">
    <location>
        <begin position="1"/>
        <end position="24"/>
    </location>
</feature>
<dbReference type="PANTHER" id="PTHR14859:SF15">
    <property type="entry name" value="ENDONUCLEASE_EXONUCLEASE_PHOSPHATASE DOMAIN-CONTAINING PROTEIN"/>
    <property type="match status" value="1"/>
</dbReference>
<keyword evidence="1" id="KW-0732">Signal</keyword>
<dbReference type="RefSeq" id="WP_346819725.1">
    <property type="nucleotide sequence ID" value="NZ_JBDKWZ010000001.1"/>
</dbReference>
<dbReference type="PROSITE" id="PS51257">
    <property type="entry name" value="PROKAR_LIPOPROTEIN"/>
    <property type="match status" value="1"/>
</dbReference>
<keyword evidence="3" id="KW-0540">Nuclease</keyword>
<keyword evidence="4" id="KW-1185">Reference proteome</keyword>
<dbReference type="PANTHER" id="PTHR14859">
    <property type="entry name" value="CALCOFLUOR WHITE HYPERSENSITIVE PROTEIN PRECURSOR"/>
    <property type="match status" value="1"/>
</dbReference>
<dbReference type="InterPro" id="IPR051916">
    <property type="entry name" value="GPI-anchor_lipid_remodeler"/>
</dbReference>
<evidence type="ECO:0000256" key="1">
    <source>
        <dbReference type="SAM" id="SignalP"/>
    </source>
</evidence>
<feature type="chain" id="PRO_5044027143" evidence="1">
    <location>
        <begin position="25"/>
        <end position="278"/>
    </location>
</feature>
<dbReference type="Gene3D" id="3.60.10.10">
    <property type="entry name" value="Endonuclease/exonuclease/phosphatase"/>
    <property type="match status" value="1"/>
</dbReference>
<dbReference type="InterPro" id="IPR036691">
    <property type="entry name" value="Endo/exonu/phosph_ase_sf"/>
</dbReference>
<accession>A0AAW9S6F6</accession>
<reference evidence="3 4" key="1">
    <citation type="submission" date="2024-04" db="EMBL/GenBank/DDBJ databases">
        <title>Novel genus in family Flammeovirgaceae.</title>
        <authorList>
            <person name="Nguyen T.H."/>
            <person name="Vuong T.Q."/>
            <person name="Le H."/>
            <person name="Kim S.-G."/>
        </authorList>
    </citation>
    <scope>NUCLEOTIDE SEQUENCE [LARGE SCALE GENOMIC DNA]</scope>
    <source>
        <strain evidence="3 4">JCM 23209</strain>
    </source>
</reference>
<evidence type="ECO:0000259" key="2">
    <source>
        <dbReference type="Pfam" id="PF03372"/>
    </source>
</evidence>
<feature type="domain" description="Endonuclease/exonuclease/phosphatase" evidence="2">
    <location>
        <begin position="43"/>
        <end position="266"/>
    </location>
</feature>
<sequence>MKNTFIFWLIGLALSALSCNEANTSEGEQPEKDPVTEESIQVMAFNIHHANPPSKPNDFIDLDAVVQVIREQAPDLVALQEVDVLTKRSGNVNQAKEIAGQLGMHYFFGKAIDYQGGEYGVAILSKYPLSDSRVDRLPTKEGTNGEPRILASAKVLLPNGKSIRFGSTHLDAQSNATNRILQVKELNRIASEETLPLVIAGDLNATPEKEEIQLLDATYTRTCQDCPATYPASGGTKVIDYIAFDPAGQFETLEHKVVEERYASDHLPVMASLRLLAD</sequence>
<dbReference type="GO" id="GO:0016020">
    <property type="term" value="C:membrane"/>
    <property type="evidence" value="ECO:0007669"/>
    <property type="project" value="GOC"/>
</dbReference>